<protein>
    <recommendedName>
        <fullName evidence="13">ATP synthase subunit b</fullName>
    </recommendedName>
    <alternativeName>
        <fullName evidence="13">ATP synthase F(0) sector subunit b</fullName>
    </alternativeName>
    <alternativeName>
        <fullName evidence="13">ATPase subunit I</fullName>
    </alternativeName>
    <alternativeName>
        <fullName evidence="13">F-type ATPase subunit b</fullName>
        <shortName evidence="13">F-ATPase subunit b</shortName>
    </alternativeName>
</protein>
<dbReference type="HAMAP" id="MF_01398">
    <property type="entry name" value="ATP_synth_b_bprime"/>
    <property type="match status" value="1"/>
</dbReference>
<comment type="function">
    <text evidence="13">Component of the F(0) channel, it forms part of the peripheral stalk, linking F(1) to F(0).</text>
</comment>
<proteinExistence type="inferred from homology"/>
<dbReference type="GO" id="GO:0045259">
    <property type="term" value="C:proton-transporting ATP synthase complex"/>
    <property type="evidence" value="ECO:0007669"/>
    <property type="project" value="UniProtKB-KW"/>
</dbReference>
<dbReference type="PANTHER" id="PTHR33445:SF1">
    <property type="entry name" value="ATP SYNTHASE SUBUNIT B"/>
    <property type="match status" value="1"/>
</dbReference>
<evidence type="ECO:0000256" key="13">
    <source>
        <dbReference type="HAMAP-Rule" id="MF_01398"/>
    </source>
</evidence>
<dbReference type="GO" id="GO:0012505">
    <property type="term" value="C:endomembrane system"/>
    <property type="evidence" value="ECO:0007669"/>
    <property type="project" value="UniProtKB-SubCell"/>
</dbReference>
<dbReference type="EMBL" id="QFCR01000001">
    <property type="protein sequence ID" value="TNK91175.1"/>
    <property type="molecule type" value="Genomic_DNA"/>
</dbReference>
<dbReference type="Proteomes" id="UP000313312">
    <property type="component" value="Unassembled WGS sequence"/>
</dbReference>
<dbReference type="Pfam" id="PF00430">
    <property type="entry name" value="ATP-synt_B"/>
    <property type="match status" value="1"/>
</dbReference>
<keyword evidence="5 13" id="KW-0812">Transmembrane</keyword>
<evidence type="ECO:0000256" key="15">
    <source>
        <dbReference type="SAM" id="MobiDB-lite"/>
    </source>
</evidence>
<gene>
    <name evidence="13 16" type="primary">atpF</name>
    <name evidence="16" type="ORF">DID87_00380</name>
</gene>
<dbReference type="PANTHER" id="PTHR33445">
    <property type="entry name" value="ATP SYNTHASE SUBUNIT B', CHLOROPLASTIC"/>
    <property type="match status" value="1"/>
</dbReference>
<keyword evidence="10 13" id="KW-0066">ATP synthesis</keyword>
<evidence type="ECO:0000256" key="5">
    <source>
        <dbReference type="ARBA" id="ARBA00022692"/>
    </source>
</evidence>
<feature type="region of interest" description="Disordered" evidence="15">
    <location>
        <begin position="72"/>
        <end position="116"/>
    </location>
</feature>
<evidence type="ECO:0000256" key="8">
    <source>
        <dbReference type="ARBA" id="ARBA00023065"/>
    </source>
</evidence>
<evidence type="ECO:0000256" key="9">
    <source>
        <dbReference type="ARBA" id="ARBA00023136"/>
    </source>
</evidence>
<keyword evidence="4 13" id="KW-0138">CF(0)</keyword>
<keyword evidence="9 13" id="KW-0472">Membrane</keyword>
<dbReference type="GO" id="GO:0046961">
    <property type="term" value="F:proton-transporting ATPase activity, rotational mechanism"/>
    <property type="evidence" value="ECO:0007669"/>
    <property type="project" value="TreeGrafter"/>
</dbReference>
<evidence type="ECO:0000256" key="11">
    <source>
        <dbReference type="ARBA" id="ARBA00025198"/>
    </source>
</evidence>
<dbReference type="InterPro" id="IPR050059">
    <property type="entry name" value="ATP_synthase_B_chain"/>
</dbReference>
<evidence type="ECO:0000256" key="14">
    <source>
        <dbReference type="RuleBase" id="RU003848"/>
    </source>
</evidence>
<keyword evidence="8 13" id="KW-0406">Ion transport</keyword>
<feature type="transmembrane region" description="Helical" evidence="13">
    <location>
        <begin position="16"/>
        <end position="35"/>
    </location>
</feature>
<dbReference type="GO" id="GO:0005886">
    <property type="term" value="C:plasma membrane"/>
    <property type="evidence" value="ECO:0007669"/>
    <property type="project" value="UniProtKB-SubCell"/>
</dbReference>
<evidence type="ECO:0000256" key="2">
    <source>
        <dbReference type="ARBA" id="ARBA00022448"/>
    </source>
</evidence>
<dbReference type="InterPro" id="IPR028987">
    <property type="entry name" value="ATP_synth_B-like_membr_sf"/>
</dbReference>
<evidence type="ECO:0000313" key="17">
    <source>
        <dbReference type="Proteomes" id="UP000313312"/>
    </source>
</evidence>
<dbReference type="CDD" id="cd06503">
    <property type="entry name" value="ATP-synt_Fo_b"/>
    <property type="match status" value="1"/>
</dbReference>
<evidence type="ECO:0000256" key="12">
    <source>
        <dbReference type="ARBA" id="ARBA00037847"/>
    </source>
</evidence>
<feature type="compositionally biased region" description="Basic and acidic residues" evidence="15">
    <location>
        <begin position="92"/>
        <end position="116"/>
    </location>
</feature>
<dbReference type="GeneID" id="93160840"/>
<dbReference type="GO" id="GO:0046933">
    <property type="term" value="F:proton-transporting ATP synthase activity, rotational mechanism"/>
    <property type="evidence" value="ECO:0007669"/>
    <property type="project" value="UniProtKB-UniRule"/>
</dbReference>
<evidence type="ECO:0000256" key="1">
    <source>
        <dbReference type="ARBA" id="ARBA00005513"/>
    </source>
</evidence>
<dbReference type="NCBIfam" id="TIGR01144">
    <property type="entry name" value="ATP_synt_b"/>
    <property type="match status" value="1"/>
</dbReference>
<evidence type="ECO:0000256" key="3">
    <source>
        <dbReference type="ARBA" id="ARBA00022475"/>
    </source>
</evidence>
<evidence type="ECO:0000256" key="7">
    <source>
        <dbReference type="ARBA" id="ARBA00022989"/>
    </source>
</evidence>
<dbReference type="InterPro" id="IPR002146">
    <property type="entry name" value="ATP_synth_b/b'su_bac/chlpt"/>
</dbReference>
<dbReference type="AlphaFoldDB" id="A0A5C4TMN4"/>
<keyword evidence="6 13" id="KW-0375">Hydrogen ion transport</keyword>
<organism evidence="16 17">
    <name type="scientific">Fructilactobacillus sanfranciscensis</name>
    <name type="common">Lactobacillus sanfranciscensis</name>
    <dbReference type="NCBI Taxonomy" id="1625"/>
    <lineage>
        <taxon>Bacteria</taxon>
        <taxon>Bacillati</taxon>
        <taxon>Bacillota</taxon>
        <taxon>Bacilli</taxon>
        <taxon>Lactobacillales</taxon>
        <taxon>Lactobacillaceae</taxon>
        <taxon>Fructilactobacillus</taxon>
    </lineage>
</organism>
<accession>A0A5C4TMN4</accession>
<comment type="similarity">
    <text evidence="1 13 14">Belongs to the ATPase B chain family.</text>
</comment>
<comment type="caution">
    <text evidence="16">The sequence shown here is derived from an EMBL/GenBank/DDBJ whole genome shotgun (WGS) entry which is preliminary data.</text>
</comment>
<comment type="subunit">
    <text evidence="13">F-type ATPases have 2 components, F(1) - the catalytic core - and F(0) - the membrane proton channel. F(1) has five subunits: alpha(3), beta(3), gamma(1), delta(1), epsilon(1). F(0) has three main subunits: a(1), b(2) and c(10-14). The alpha and beta chains form an alternating ring which encloses part of the gamma chain. F(1) is attached to F(0) by a central stalk formed by the gamma and epsilon chains, while a peripheral stalk is formed by the delta and b chains.</text>
</comment>
<comment type="function">
    <text evidence="11 13">F(1)F(0) ATP synthase produces ATP from ADP in the presence of a proton or sodium gradient. F-type ATPases consist of two structural domains, F(1) containing the extramembraneous catalytic core and F(0) containing the membrane proton channel, linked together by a central stalk and a peripheral stalk. During catalysis, ATP synthesis in the catalytic domain of F(1) is coupled via a rotary mechanism of the central stalk subunits to proton translocation.</text>
</comment>
<dbReference type="InterPro" id="IPR005864">
    <property type="entry name" value="ATP_synth_F0_bsu_bac"/>
</dbReference>
<evidence type="ECO:0000256" key="6">
    <source>
        <dbReference type="ARBA" id="ARBA00022781"/>
    </source>
</evidence>
<keyword evidence="2 13" id="KW-0813">Transport</keyword>
<evidence type="ECO:0000256" key="10">
    <source>
        <dbReference type="ARBA" id="ARBA00023310"/>
    </source>
</evidence>
<sequence length="171" mass="18983">MFTHLIVGAEFNIGDALFYAVLFLILMFGIKVVAWKPVTKMMQDRADKISNDIDTAEQARNKAVDLEKQRQDALANSQEEAGKIINKAQQTGDKRRDSIIEEARSDAQSLKEKAQADIEQQKKDALADSKNDVADLSIEIASKIIKKSLNADDQKALIDSYIEGLGNNESN</sequence>
<keyword evidence="3 13" id="KW-1003">Cell membrane</keyword>
<evidence type="ECO:0000256" key="4">
    <source>
        <dbReference type="ARBA" id="ARBA00022547"/>
    </source>
</evidence>
<evidence type="ECO:0000313" key="16">
    <source>
        <dbReference type="EMBL" id="TNK91175.1"/>
    </source>
</evidence>
<dbReference type="SUPFAM" id="SSF81573">
    <property type="entry name" value="F1F0 ATP synthase subunit B, membrane domain"/>
    <property type="match status" value="1"/>
</dbReference>
<dbReference type="RefSeq" id="WP_103450772.1">
    <property type="nucleotide sequence ID" value="NZ_CP118925.1"/>
</dbReference>
<comment type="subcellular location">
    <subcellularLocation>
        <location evidence="13">Cell membrane</location>
        <topology evidence="13">Single-pass membrane protein</topology>
    </subcellularLocation>
    <subcellularLocation>
        <location evidence="12">Endomembrane system</location>
        <topology evidence="12">Single-pass membrane protein</topology>
    </subcellularLocation>
</comment>
<name>A0A5C4TMN4_FRUSA</name>
<keyword evidence="7 13" id="KW-1133">Transmembrane helix</keyword>
<reference evidence="16 17" key="1">
    <citation type="submission" date="2018-05" db="EMBL/GenBank/DDBJ databases">
        <title>Lactobacillus sanfranciscensis Ah4 draft denome sequence.</title>
        <authorList>
            <person name="Zhang G."/>
        </authorList>
    </citation>
    <scope>NUCLEOTIDE SEQUENCE [LARGE SCALE GENOMIC DNA]</scope>
    <source>
        <strain evidence="16 17">Ah4</strain>
    </source>
</reference>